<dbReference type="AlphaFoldDB" id="A0A101M4D8"/>
<feature type="compositionally biased region" description="Basic residues" evidence="1">
    <location>
        <begin position="85"/>
        <end position="94"/>
    </location>
</feature>
<protein>
    <submittedName>
        <fullName evidence="2">Uncharacterized protein</fullName>
    </submittedName>
</protein>
<evidence type="ECO:0000256" key="1">
    <source>
        <dbReference type="SAM" id="MobiDB-lite"/>
    </source>
</evidence>
<reference evidence="2" key="1">
    <citation type="journal article" date="2015" name="Genome Biol. Evol.">
        <title>Organellar Genomes of White Spruce (Picea glauca): Assembly and Annotation.</title>
        <authorList>
            <person name="Jackman S.D."/>
            <person name="Warren R.L."/>
            <person name="Gibb E.A."/>
            <person name="Vandervalk B.P."/>
            <person name="Mohamadi H."/>
            <person name="Chu J."/>
            <person name="Raymond A."/>
            <person name="Pleasance S."/>
            <person name="Coope R."/>
            <person name="Wildung M.R."/>
            <person name="Ritland C.E."/>
            <person name="Bousquet J."/>
            <person name="Jones S.J."/>
            <person name="Bohlmann J."/>
            <person name="Birol I."/>
        </authorList>
    </citation>
    <scope>NUCLEOTIDE SEQUENCE [LARGE SCALE GENOMIC DNA]</scope>
    <source>
        <tissue evidence="2">Flushing bud</tissue>
    </source>
</reference>
<name>A0A101M4D8_PICGL</name>
<accession>A0A101M4D8</accession>
<gene>
    <name evidence="2" type="ORF">ABT39_MTgene727</name>
</gene>
<organism evidence="2">
    <name type="scientific">Picea glauca</name>
    <name type="common">White spruce</name>
    <name type="synonym">Pinus glauca</name>
    <dbReference type="NCBI Taxonomy" id="3330"/>
    <lineage>
        <taxon>Eukaryota</taxon>
        <taxon>Viridiplantae</taxon>
        <taxon>Streptophyta</taxon>
        <taxon>Embryophyta</taxon>
        <taxon>Tracheophyta</taxon>
        <taxon>Spermatophyta</taxon>
        <taxon>Pinopsida</taxon>
        <taxon>Pinidae</taxon>
        <taxon>Conifers I</taxon>
        <taxon>Pinales</taxon>
        <taxon>Pinaceae</taxon>
        <taxon>Picea</taxon>
    </lineage>
</organism>
<comment type="caution">
    <text evidence="2">The sequence shown here is derived from an EMBL/GenBank/DDBJ whole genome shotgun (WGS) entry which is preliminary data.</text>
</comment>
<proteinExistence type="predicted"/>
<feature type="region of interest" description="Disordered" evidence="1">
    <location>
        <begin position="85"/>
        <end position="118"/>
    </location>
</feature>
<sequence length="118" mass="13334">MTSQKRIYRTLQVDVVSDLLWTEHDGTLIKLMSPFQDDIKSKPTREFPDTVACGGSDLGKQLGSRPMWSIFRILRDSRRSLLHGKSKARCKLSKGPRPTKSTQTPIPPIFLTRSPPAQ</sequence>
<geneLocation type="mitochondrion" evidence="2"/>
<evidence type="ECO:0000313" key="2">
    <source>
        <dbReference type="EMBL" id="KUM50881.1"/>
    </source>
</evidence>
<dbReference type="EMBL" id="LKAM01000001">
    <property type="protein sequence ID" value="KUM50881.1"/>
    <property type="molecule type" value="Genomic_DNA"/>
</dbReference>
<keyword evidence="2" id="KW-0496">Mitochondrion</keyword>